<dbReference type="GO" id="GO:0031418">
    <property type="term" value="F:L-ascorbic acid binding"/>
    <property type="evidence" value="ECO:0007669"/>
    <property type="project" value="UniProtKB-KW"/>
</dbReference>
<feature type="region of interest" description="Disordered" evidence="16">
    <location>
        <begin position="694"/>
        <end position="713"/>
    </location>
</feature>
<dbReference type="Pfam" id="PF23557">
    <property type="entry name" value="TPR_leprecan"/>
    <property type="match status" value="1"/>
</dbReference>
<evidence type="ECO:0000313" key="18">
    <source>
        <dbReference type="Ensembl" id="ENSCABP00000009024.1"/>
    </source>
</evidence>
<keyword evidence="8" id="KW-0802">TPR repeat</keyword>
<dbReference type="AlphaFoldDB" id="A0A8C0GLH2"/>
<evidence type="ECO:0000256" key="7">
    <source>
        <dbReference type="ARBA" id="ARBA00022737"/>
    </source>
</evidence>
<dbReference type="PANTHER" id="PTHR14049">
    <property type="entry name" value="LEPRECAN 1"/>
    <property type="match status" value="1"/>
</dbReference>
<dbReference type="Pfam" id="PF13640">
    <property type="entry name" value="2OG-FeII_Oxy_3"/>
    <property type="match status" value="1"/>
</dbReference>
<evidence type="ECO:0000256" key="8">
    <source>
        <dbReference type="ARBA" id="ARBA00022803"/>
    </source>
</evidence>
<feature type="compositionally biased region" description="Low complexity" evidence="16">
    <location>
        <begin position="19"/>
        <end position="45"/>
    </location>
</feature>
<evidence type="ECO:0000313" key="19">
    <source>
        <dbReference type="Proteomes" id="UP000694404"/>
    </source>
</evidence>
<comment type="cofactor">
    <cofactor evidence="2">
        <name>Fe cation</name>
        <dbReference type="ChEBI" id="CHEBI:24875"/>
    </cofactor>
</comment>
<dbReference type="GO" id="GO:0050708">
    <property type="term" value="P:regulation of protein secretion"/>
    <property type="evidence" value="ECO:0007669"/>
    <property type="project" value="Ensembl"/>
</dbReference>
<evidence type="ECO:0000256" key="10">
    <source>
        <dbReference type="ARBA" id="ARBA00022896"/>
    </source>
</evidence>
<dbReference type="GO" id="GO:0006457">
    <property type="term" value="P:protein folding"/>
    <property type="evidence" value="ECO:0007669"/>
    <property type="project" value="Ensembl"/>
</dbReference>
<proteinExistence type="inferred from homology"/>
<keyword evidence="14" id="KW-0175">Coiled coil</keyword>
<evidence type="ECO:0000256" key="4">
    <source>
        <dbReference type="ARBA" id="ARBA00012262"/>
    </source>
</evidence>
<feature type="domain" description="Fe2OG dioxygenase" evidence="17">
    <location>
        <begin position="535"/>
        <end position="659"/>
    </location>
</feature>
<dbReference type="EC" id="1.14.11.7" evidence="4"/>
<keyword evidence="5" id="KW-0479">Metal-binding</keyword>
<evidence type="ECO:0000259" key="17">
    <source>
        <dbReference type="PROSITE" id="PS51471"/>
    </source>
</evidence>
<keyword evidence="10" id="KW-0847">Vitamin C</keyword>
<reference evidence="18" key="2">
    <citation type="submission" date="2025-09" db="UniProtKB">
        <authorList>
            <consortium name="Ensembl"/>
        </authorList>
    </citation>
    <scope>IDENTIFICATION</scope>
</reference>
<dbReference type="FunFam" id="2.60.120.620:FF:000003">
    <property type="entry name" value="Prolyl 3-hydroxylase 2"/>
    <property type="match status" value="1"/>
</dbReference>
<sequence length="713" mass="80093">MPGALPAPCPSQARPGWFAASSRGGSAAPAPQAGTAPGATPSASGDGAARLAPALVRCRLRCANSTAWPAGEPGPPPTLRDLLFFRQLLRRAACLRACAPSAPSRYLLSEELELEFRKRSPYNYLQVAYFKIHKIDKAVAAAHTFFVGNPDHVEMRQNLEYYQLMAGVKESDFTDLEAKPHMHEFRLGVKFYTEEQPQPAILHLEKALEEYFVADTECRALCEGPYDYEGYNYLEYNADLVQAITDHYVQVLSCKQSCVTELASQPGRDKPIEDFLPSHFNYLQFAYYNSENYEKAIECAKTYLLFFPNDEVMNQNLAYYTAVLGERLAAPIDPRENIRVYRQRSLLEKELLFFSYDAFGIPFVDPDTWTPEEVIPKRLLEKQNFFVSRVERETAARISEEIGNLMKEIETLVEEKTKESVDMSKFVREGGPLLYDGLSVTMNSRLLNGSQRVVVDGVISEEECVELQKLTNAAASAGDGYRGKTSPHTPSETFYGVTVYKALKLGQEGKVSMHSAWLYYNVTEKVRRVMESYFRLDTPLYFSYSHLVCRTAIKDKQTDRTDSSHAVHVDNCILNAEAMVCVKEPPAYTFRDYSAILYLNGDFEGGAFYFTELDASTVTAEVQPQCGRAVGFSSGLENPHGVKAVTKGQRCAIALWFTLDPRHSERERVQADDLVKMLFNTEEVDLSQVKGLEAELPAMTDTPRQSVEGKDEL</sequence>
<protein>
    <recommendedName>
        <fullName evidence="4">procollagen-proline 3-dioxygenase</fullName>
        <ecNumber evidence="4">1.14.11.7</ecNumber>
    </recommendedName>
</protein>
<dbReference type="GO" id="GO:0030199">
    <property type="term" value="P:collagen fibril organization"/>
    <property type="evidence" value="ECO:0007669"/>
    <property type="project" value="Ensembl"/>
</dbReference>
<evidence type="ECO:0000256" key="5">
    <source>
        <dbReference type="ARBA" id="ARBA00022723"/>
    </source>
</evidence>
<evidence type="ECO:0000256" key="16">
    <source>
        <dbReference type="SAM" id="MobiDB-lite"/>
    </source>
</evidence>
<keyword evidence="9" id="KW-0256">Endoplasmic reticulum</keyword>
<dbReference type="Gene3D" id="2.60.120.620">
    <property type="entry name" value="q2cbj1_9rhob like domain"/>
    <property type="match status" value="1"/>
</dbReference>
<evidence type="ECO:0000256" key="14">
    <source>
        <dbReference type="ARBA" id="ARBA00023054"/>
    </source>
</evidence>
<accession>A0A8C0GLH2</accession>
<dbReference type="PROSITE" id="PS51471">
    <property type="entry name" value="FE2OG_OXY"/>
    <property type="match status" value="1"/>
</dbReference>
<dbReference type="GO" id="GO:0019797">
    <property type="term" value="F:procollagen-proline 3-dioxygenase activity"/>
    <property type="evidence" value="ECO:0007669"/>
    <property type="project" value="UniProtKB-EC"/>
</dbReference>
<evidence type="ECO:0000256" key="6">
    <source>
        <dbReference type="ARBA" id="ARBA00022729"/>
    </source>
</evidence>
<feature type="region of interest" description="Disordered" evidence="16">
    <location>
        <begin position="19"/>
        <end position="46"/>
    </location>
</feature>
<dbReference type="GO" id="GO:0005783">
    <property type="term" value="C:endoplasmic reticulum"/>
    <property type="evidence" value="ECO:0007669"/>
    <property type="project" value="Ensembl"/>
</dbReference>
<reference evidence="18" key="1">
    <citation type="submission" date="2025-08" db="UniProtKB">
        <authorList>
            <consortium name="Ensembl"/>
        </authorList>
    </citation>
    <scope>IDENTIFICATION</scope>
</reference>
<dbReference type="GO" id="GO:0060348">
    <property type="term" value="P:bone development"/>
    <property type="evidence" value="ECO:0007669"/>
    <property type="project" value="Ensembl"/>
</dbReference>
<keyword evidence="13" id="KW-0408">Iron</keyword>
<keyword evidence="11" id="KW-0223">Dioxygenase</keyword>
<evidence type="ECO:0000256" key="9">
    <source>
        <dbReference type="ARBA" id="ARBA00022824"/>
    </source>
</evidence>
<dbReference type="GO" id="GO:0030278">
    <property type="term" value="P:regulation of ossification"/>
    <property type="evidence" value="ECO:0007669"/>
    <property type="project" value="Ensembl"/>
</dbReference>
<dbReference type="GO" id="GO:0005506">
    <property type="term" value="F:iron ion binding"/>
    <property type="evidence" value="ECO:0007669"/>
    <property type="project" value="InterPro"/>
</dbReference>
<evidence type="ECO:0000256" key="1">
    <source>
        <dbReference type="ARBA" id="ARBA00001961"/>
    </source>
</evidence>
<dbReference type="GO" id="GO:0050821">
    <property type="term" value="P:protein stabilization"/>
    <property type="evidence" value="ECO:0007669"/>
    <property type="project" value="Ensembl"/>
</dbReference>
<evidence type="ECO:0000256" key="3">
    <source>
        <dbReference type="ARBA" id="ARBA00006487"/>
    </source>
</evidence>
<keyword evidence="6" id="KW-0732">Signal</keyword>
<dbReference type="InterPro" id="IPR011990">
    <property type="entry name" value="TPR-like_helical_dom_sf"/>
</dbReference>
<dbReference type="Ensembl" id="ENSCABT00000009895.1">
    <property type="protein sequence ID" value="ENSCABP00000009024.1"/>
    <property type="gene ID" value="ENSCABG00000006394.1"/>
</dbReference>
<dbReference type="GeneTree" id="ENSGT00940000158725"/>
<evidence type="ECO:0000256" key="12">
    <source>
        <dbReference type="ARBA" id="ARBA00023002"/>
    </source>
</evidence>
<dbReference type="GO" id="GO:0032963">
    <property type="term" value="P:collagen metabolic process"/>
    <property type="evidence" value="ECO:0007669"/>
    <property type="project" value="InterPro"/>
</dbReference>
<dbReference type="InterPro" id="IPR039575">
    <property type="entry name" value="P3H"/>
</dbReference>
<dbReference type="PANTHER" id="PTHR14049:SF5">
    <property type="entry name" value="PROLYL 3-HYDROXYLASE 1"/>
    <property type="match status" value="1"/>
</dbReference>
<gene>
    <name evidence="18" type="primary">P3H1</name>
</gene>
<dbReference type="Gene3D" id="1.25.40.10">
    <property type="entry name" value="Tetratricopeptide repeat domain"/>
    <property type="match status" value="2"/>
</dbReference>
<evidence type="ECO:0000256" key="2">
    <source>
        <dbReference type="ARBA" id="ARBA00001962"/>
    </source>
</evidence>
<dbReference type="InterPro" id="IPR044862">
    <property type="entry name" value="Pro_4_hyd_alph_FE2OG_OXY"/>
</dbReference>
<organism evidence="18 19">
    <name type="scientific">Chelonoidis abingdonii</name>
    <name type="common">Abingdon island giant tortoise</name>
    <name type="synonym">Testudo abingdonii</name>
    <dbReference type="NCBI Taxonomy" id="106734"/>
    <lineage>
        <taxon>Eukaryota</taxon>
        <taxon>Metazoa</taxon>
        <taxon>Chordata</taxon>
        <taxon>Craniata</taxon>
        <taxon>Vertebrata</taxon>
        <taxon>Euteleostomi</taxon>
        <taxon>Archelosauria</taxon>
        <taxon>Testudinata</taxon>
        <taxon>Testudines</taxon>
        <taxon>Cryptodira</taxon>
        <taxon>Durocryptodira</taxon>
        <taxon>Testudinoidea</taxon>
        <taxon>Testudinidae</taxon>
        <taxon>Chelonoidis</taxon>
    </lineage>
</organism>
<comment type="similarity">
    <text evidence="3">Belongs to the leprecan family.</text>
</comment>
<name>A0A8C0GLH2_CHEAB</name>
<dbReference type="Proteomes" id="UP000694404">
    <property type="component" value="Unplaced"/>
</dbReference>
<dbReference type="InterPro" id="IPR005123">
    <property type="entry name" value="Oxoglu/Fe-dep_dioxygenase_dom"/>
</dbReference>
<evidence type="ECO:0000256" key="11">
    <source>
        <dbReference type="ARBA" id="ARBA00022964"/>
    </source>
</evidence>
<comment type="cofactor">
    <cofactor evidence="1">
        <name>L-ascorbate</name>
        <dbReference type="ChEBI" id="CHEBI:38290"/>
    </cofactor>
</comment>
<dbReference type="SMART" id="SM00702">
    <property type="entry name" value="P4Hc"/>
    <property type="match status" value="1"/>
</dbReference>
<dbReference type="InterPro" id="IPR006620">
    <property type="entry name" value="Pro_4_hyd_alph"/>
</dbReference>
<dbReference type="GO" id="GO:0030308">
    <property type="term" value="P:negative regulation of cell growth"/>
    <property type="evidence" value="ECO:0007669"/>
    <property type="project" value="Ensembl"/>
</dbReference>
<keyword evidence="12" id="KW-0560">Oxidoreductase</keyword>
<dbReference type="GO" id="GO:1901874">
    <property type="term" value="P:negative regulation of post-translational protein modification"/>
    <property type="evidence" value="ECO:0007669"/>
    <property type="project" value="Ensembl"/>
</dbReference>
<evidence type="ECO:0000256" key="15">
    <source>
        <dbReference type="ARBA" id="ARBA00023180"/>
    </source>
</evidence>
<keyword evidence="19" id="KW-1185">Reference proteome</keyword>
<dbReference type="InterPro" id="IPR056585">
    <property type="entry name" value="Leprecan_dom"/>
</dbReference>
<keyword evidence="15" id="KW-0325">Glycoprotein</keyword>
<evidence type="ECO:0000256" key="13">
    <source>
        <dbReference type="ARBA" id="ARBA00023004"/>
    </source>
</evidence>
<keyword evidence="7" id="KW-0677">Repeat</keyword>